<dbReference type="PANTHER" id="PTHR23354">
    <property type="entry name" value="NUCLEOLAR PROTEIN 7/ESTROGEN RECEPTOR COACTIVATOR-RELATED"/>
    <property type="match status" value="1"/>
</dbReference>
<accession>A0A1E3JN99</accession>
<dbReference type="AlphaFoldDB" id="A0A1E3JN99"/>
<dbReference type="PROSITE" id="PS51886">
    <property type="entry name" value="TLDC"/>
    <property type="match status" value="1"/>
</dbReference>
<sequence length="76" mass="8592">MANILIVQGEDNVFGVYMNEPIVRHEGSYFGSGESFLFKVDGNRHVSPYKWTGKNQYFALCESNFISFGGGYVFSH</sequence>
<evidence type="ECO:0000256" key="2">
    <source>
        <dbReference type="ARBA" id="ARBA00009540"/>
    </source>
</evidence>
<protein>
    <recommendedName>
        <fullName evidence="4">Oxidation resistance protein 1</fullName>
    </recommendedName>
</protein>
<dbReference type="Proteomes" id="UP000095149">
    <property type="component" value="Unassembled WGS sequence"/>
</dbReference>
<dbReference type="Pfam" id="PF07534">
    <property type="entry name" value="TLD"/>
    <property type="match status" value="1"/>
</dbReference>
<keyword evidence="3" id="KW-0496">Mitochondrion</keyword>
<evidence type="ECO:0000256" key="1">
    <source>
        <dbReference type="ARBA" id="ARBA00004173"/>
    </source>
</evidence>
<organism evidence="6 7">
    <name type="scientific">Cryptococcus amylolentus CBS 6273</name>
    <dbReference type="NCBI Taxonomy" id="1296118"/>
    <lineage>
        <taxon>Eukaryota</taxon>
        <taxon>Fungi</taxon>
        <taxon>Dikarya</taxon>
        <taxon>Basidiomycota</taxon>
        <taxon>Agaricomycotina</taxon>
        <taxon>Tremellomycetes</taxon>
        <taxon>Tremellales</taxon>
        <taxon>Cryptococcaceae</taxon>
        <taxon>Cryptococcus</taxon>
    </lineage>
</organism>
<dbReference type="GO" id="GO:0005739">
    <property type="term" value="C:mitochondrion"/>
    <property type="evidence" value="ECO:0007669"/>
    <property type="project" value="UniProtKB-SubCell"/>
</dbReference>
<dbReference type="PANTHER" id="PTHR23354:SF62">
    <property type="entry name" value="MUSTARD, ISOFORM V"/>
    <property type="match status" value="1"/>
</dbReference>
<reference evidence="6 7" key="1">
    <citation type="submission" date="2016-06" db="EMBL/GenBank/DDBJ databases">
        <title>Evolution of pathogenesis and genome organization in the Tremellales.</title>
        <authorList>
            <person name="Cuomo C."/>
            <person name="Litvintseva A."/>
            <person name="Heitman J."/>
            <person name="Chen Y."/>
            <person name="Sun S."/>
            <person name="Springer D."/>
            <person name="Dromer F."/>
            <person name="Young S."/>
            <person name="Zeng Q."/>
            <person name="Chapman S."/>
            <person name="Gujja S."/>
            <person name="Saif S."/>
            <person name="Birren B."/>
        </authorList>
    </citation>
    <scope>NUCLEOTIDE SEQUENCE [LARGE SCALE GENOMIC DNA]</scope>
    <source>
        <strain evidence="6 7">CBS 6273</strain>
    </source>
</reference>
<evidence type="ECO:0000256" key="3">
    <source>
        <dbReference type="ARBA" id="ARBA00023128"/>
    </source>
</evidence>
<evidence type="ECO:0000256" key="4">
    <source>
        <dbReference type="ARBA" id="ARBA00040604"/>
    </source>
</evidence>
<name>A0A1E3JN99_9TREE</name>
<gene>
    <name evidence="6" type="ORF">I350_06417</name>
</gene>
<evidence type="ECO:0000313" key="7">
    <source>
        <dbReference type="Proteomes" id="UP000095149"/>
    </source>
</evidence>
<dbReference type="OrthoDB" id="26679at2759"/>
<comment type="caution">
    <text evidence="6">The sequence shown here is derived from an EMBL/GenBank/DDBJ whole genome shotgun (WGS) entry which is preliminary data.</text>
</comment>
<dbReference type="InterPro" id="IPR006571">
    <property type="entry name" value="TLDc_dom"/>
</dbReference>
<dbReference type="GO" id="GO:0006979">
    <property type="term" value="P:response to oxidative stress"/>
    <property type="evidence" value="ECO:0007669"/>
    <property type="project" value="TreeGrafter"/>
</dbReference>
<feature type="domain" description="TLDc" evidence="5">
    <location>
        <begin position="1"/>
        <end position="76"/>
    </location>
</feature>
<comment type="subcellular location">
    <subcellularLocation>
        <location evidence="1">Mitochondrion</location>
    </subcellularLocation>
</comment>
<proteinExistence type="inferred from homology"/>
<dbReference type="GO" id="GO:0005634">
    <property type="term" value="C:nucleus"/>
    <property type="evidence" value="ECO:0007669"/>
    <property type="project" value="TreeGrafter"/>
</dbReference>
<comment type="similarity">
    <text evidence="2">Belongs to the OXR1 family.</text>
</comment>
<evidence type="ECO:0000259" key="5">
    <source>
        <dbReference type="PROSITE" id="PS51886"/>
    </source>
</evidence>
<evidence type="ECO:0000313" key="6">
    <source>
        <dbReference type="EMBL" id="ODO01597.1"/>
    </source>
</evidence>
<dbReference type="EMBL" id="MEKH01000010">
    <property type="protein sequence ID" value="ODO01597.1"/>
    <property type="molecule type" value="Genomic_DNA"/>
</dbReference>